<dbReference type="InParanoid" id="A7RRK4"/>
<dbReference type="AlphaFoldDB" id="A7RRK4"/>
<feature type="region of interest" description="Disordered" evidence="1">
    <location>
        <begin position="97"/>
        <end position="124"/>
    </location>
</feature>
<keyword evidence="3" id="KW-1185">Reference proteome</keyword>
<dbReference type="Gene3D" id="1.20.1250.20">
    <property type="entry name" value="MFS general substrate transporter like domains"/>
    <property type="match status" value="1"/>
</dbReference>
<name>A7RRK4_NEMVE</name>
<gene>
    <name evidence="2" type="ORF">NEMVEDRAFT_v1g201071</name>
</gene>
<dbReference type="HOGENOM" id="CLU_1237718_0_0_1"/>
<reference evidence="2 3" key="1">
    <citation type="journal article" date="2007" name="Science">
        <title>Sea anemone genome reveals ancestral eumetazoan gene repertoire and genomic organization.</title>
        <authorList>
            <person name="Putnam N.H."/>
            <person name="Srivastava M."/>
            <person name="Hellsten U."/>
            <person name="Dirks B."/>
            <person name="Chapman J."/>
            <person name="Salamov A."/>
            <person name="Terry A."/>
            <person name="Shapiro H."/>
            <person name="Lindquist E."/>
            <person name="Kapitonov V.V."/>
            <person name="Jurka J."/>
            <person name="Genikhovich G."/>
            <person name="Grigoriev I.V."/>
            <person name="Lucas S.M."/>
            <person name="Steele R.E."/>
            <person name="Finnerty J.R."/>
            <person name="Technau U."/>
            <person name="Martindale M.Q."/>
            <person name="Rokhsar D.S."/>
        </authorList>
    </citation>
    <scope>NUCLEOTIDE SEQUENCE [LARGE SCALE GENOMIC DNA]</scope>
    <source>
        <strain evidence="3">CH2 X CH6</strain>
    </source>
</reference>
<protein>
    <submittedName>
        <fullName evidence="2">Uncharacterized protein</fullName>
    </submittedName>
</protein>
<feature type="compositionally biased region" description="Basic and acidic residues" evidence="1">
    <location>
        <begin position="115"/>
        <end position="124"/>
    </location>
</feature>
<organism evidence="2 3">
    <name type="scientific">Nematostella vectensis</name>
    <name type="common">Starlet sea anemone</name>
    <dbReference type="NCBI Taxonomy" id="45351"/>
    <lineage>
        <taxon>Eukaryota</taxon>
        <taxon>Metazoa</taxon>
        <taxon>Cnidaria</taxon>
        <taxon>Anthozoa</taxon>
        <taxon>Hexacorallia</taxon>
        <taxon>Actiniaria</taxon>
        <taxon>Edwardsiidae</taxon>
        <taxon>Nematostella</taxon>
    </lineage>
</organism>
<evidence type="ECO:0000313" key="2">
    <source>
        <dbReference type="EMBL" id="EDO46020.1"/>
    </source>
</evidence>
<feature type="compositionally biased region" description="Basic and acidic residues" evidence="1">
    <location>
        <begin position="182"/>
        <end position="224"/>
    </location>
</feature>
<feature type="compositionally biased region" description="Polar residues" evidence="1">
    <location>
        <begin position="146"/>
        <end position="157"/>
    </location>
</feature>
<proteinExistence type="predicted"/>
<feature type="region of interest" description="Disordered" evidence="1">
    <location>
        <begin position="143"/>
        <end position="224"/>
    </location>
</feature>
<dbReference type="EMBL" id="DS469531">
    <property type="protein sequence ID" value="EDO46020.1"/>
    <property type="molecule type" value="Genomic_DNA"/>
</dbReference>
<evidence type="ECO:0000256" key="1">
    <source>
        <dbReference type="SAM" id="MobiDB-lite"/>
    </source>
</evidence>
<dbReference type="InterPro" id="IPR036259">
    <property type="entry name" value="MFS_trans_sf"/>
</dbReference>
<feature type="compositionally biased region" description="Basic and acidic residues" evidence="1">
    <location>
        <begin position="160"/>
        <end position="171"/>
    </location>
</feature>
<sequence>CVPESVRWLLVAGREPEARKIIEDVARVNKKQMPETELRVPKIASNKGVIELFRTRKLAILTLIQCYAWQMYALATYFHFQIWVPPEQRLQNDDELLPIEESSIPTEDSEESDDDTNRRYEPSIRPNIDELRRWRQSMEESAVDYTETTRAMQSTSGAEEGMRRSISESRRNGMVALQSEAEPSRETRKEEATSFHPNPNDRESLLQKRKEEMKSRARRYLECP</sequence>
<dbReference type="Proteomes" id="UP000001593">
    <property type="component" value="Unassembled WGS sequence"/>
</dbReference>
<feature type="non-terminal residue" evidence="2">
    <location>
        <position position="224"/>
    </location>
</feature>
<accession>A7RRK4</accession>
<evidence type="ECO:0000313" key="3">
    <source>
        <dbReference type="Proteomes" id="UP000001593"/>
    </source>
</evidence>